<protein>
    <recommendedName>
        <fullName evidence="5">ATP-grasp domain-containing protein</fullName>
    </recommendedName>
</protein>
<dbReference type="InterPro" id="IPR052032">
    <property type="entry name" value="ATP-dep_AA_Ligase"/>
</dbReference>
<dbReference type="Proteomes" id="UP000033774">
    <property type="component" value="Unassembled WGS sequence"/>
</dbReference>
<dbReference type="SUPFAM" id="SSF56059">
    <property type="entry name" value="Glutathione synthetase ATP-binding domain-like"/>
    <property type="match status" value="1"/>
</dbReference>
<dbReference type="OrthoDB" id="24041at2"/>
<keyword evidence="7" id="KW-1185">Reference proteome</keyword>
<dbReference type="GO" id="GO:0005524">
    <property type="term" value="F:ATP binding"/>
    <property type="evidence" value="ECO:0007669"/>
    <property type="project" value="UniProtKB-UniRule"/>
</dbReference>
<evidence type="ECO:0000259" key="5">
    <source>
        <dbReference type="PROSITE" id="PS50975"/>
    </source>
</evidence>
<dbReference type="GO" id="GO:0016874">
    <property type="term" value="F:ligase activity"/>
    <property type="evidence" value="ECO:0007669"/>
    <property type="project" value="UniProtKB-KW"/>
</dbReference>
<comment type="caution">
    <text evidence="6">The sequence shown here is derived from an EMBL/GenBank/DDBJ whole genome shotgun (WGS) entry which is preliminary data.</text>
</comment>
<dbReference type="PANTHER" id="PTHR43585">
    <property type="entry name" value="FUMIPYRROLE BIOSYNTHESIS PROTEIN C"/>
    <property type="match status" value="1"/>
</dbReference>
<gene>
    <name evidence="6" type="ORF">VZ95_20645</name>
</gene>
<reference evidence="6 7" key="1">
    <citation type="submission" date="2015-03" db="EMBL/GenBank/DDBJ databases">
        <title>Draft genome sequence of Elstera litoralis.</title>
        <authorList>
            <person name="Rahalkar M.C."/>
            <person name="Dhakephalkar P.K."/>
            <person name="Pore S.D."/>
            <person name="Arora P."/>
            <person name="Kapse N.G."/>
            <person name="Pandit P.S."/>
        </authorList>
    </citation>
    <scope>NUCLEOTIDE SEQUENCE [LARGE SCALE GENOMIC DNA]</scope>
    <source>
        <strain evidence="6 7">Dia-1</strain>
    </source>
</reference>
<dbReference type="InterPro" id="IPR011761">
    <property type="entry name" value="ATP-grasp"/>
</dbReference>
<dbReference type="EMBL" id="LAJY01000904">
    <property type="protein sequence ID" value="KJV06635.1"/>
    <property type="molecule type" value="Genomic_DNA"/>
</dbReference>
<dbReference type="RefSeq" id="WP_045777539.1">
    <property type="nucleotide sequence ID" value="NZ_LAJY01000904.1"/>
</dbReference>
<evidence type="ECO:0000256" key="3">
    <source>
        <dbReference type="ARBA" id="ARBA00022840"/>
    </source>
</evidence>
<dbReference type="GO" id="GO:0046872">
    <property type="term" value="F:metal ion binding"/>
    <property type="evidence" value="ECO:0007669"/>
    <property type="project" value="InterPro"/>
</dbReference>
<dbReference type="Gene3D" id="3.30.1490.20">
    <property type="entry name" value="ATP-grasp fold, A domain"/>
    <property type="match status" value="1"/>
</dbReference>
<organism evidence="6 7">
    <name type="scientific">Elstera litoralis</name>
    <dbReference type="NCBI Taxonomy" id="552518"/>
    <lineage>
        <taxon>Bacteria</taxon>
        <taxon>Pseudomonadati</taxon>
        <taxon>Pseudomonadota</taxon>
        <taxon>Alphaproteobacteria</taxon>
        <taxon>Rhodospirillales</taxon>
        <taxon>Rhodospirillaceae</taxon>
        <taxon>Elstera</taxon>
    </lineage>
</organism>
<dbReference type="PANTHER" id="PTHR43585:SF2">
    <property type="entry name" value="ATP-GRASP ENZYME FSQD"/>
    <property type="match status" value="1"/>
</dbReference>
<evidence type="ECO:0000256" key="4">
    <source>
        <dbReference type="PROSITE-ProRule" id="PRU00409"/>
    </source>
</evidence>
<keyword evidence="2 4" id="KW-0547">Nucleotide-binding</keyword>
<dbReference type="PROSITE" id="PS50975">
    <property type="entry name" value="ATP_GRASP"/>
    <property type="match status" value="1"/>
</dbReference>
<accession>A0A0F3IIN7</accession>
<evidence type="ECO:0000313" key="6">
    <source>
        <dbReference type="EMBL" id="KJV06635.1"/>
    </source>
</evidence>
<feature type="domain" description="ATP-grasp" evidence="5">
    <location>
        <begin position="132"/>
        <end position="182"/>
    </location>
</feature>
<feature type="non-terminal residue" evidence="6">
    <location>
        <position position="282"/>
    </location>
</feature>
<dbReference type="InterPro" id="IPR013815">
    <property type="entry name" value="ATP_grasp_subdomain_1"/>
</dbReference>
<evidence type="ECO:0000256" key="1">
    <source>
        <dbReference type="ARBA" id="ARBA00022598"/>
    </source>
</evidence>
<proteinExistence type="predicted"/>
<name>A0A0F3IIN7_9PROT</name>
<evidence type="ECO:0000256" key="2">
    <source>
        <dbReference type="ARBA" id="ARBA00022741"/>
    </source>
</evidence>
<keyword evidence="1" id="KW-0436">Ligase</keyword>
<dbReference type="AlphaFoldDB" id="A0A0F3IIN7"/>
<dbReference type="Gene3D" id="3.40.50.20">
    <property type="match status" value="1"/>
</dbReference>
<keyword evidence="3 4" id="KW-0067">ATP-binding</keyword>
<evidence type="ECO:0000313" key="7">
    <source>
        <dbReference type="Proteomes" id="UP000033774"/>
    </source>
</evidence>
<sequence length="282" mass="32136">MKAFYLAESGVEMISTYIFINRLRYDRLRYDYARDKTASRLVAAFDQEFFDRVPVEAAARLDRVSCLEPFNHQTLSQLIAEEVALAGSPDRIKLICWEEDALLLCGRIRREFNIPGPTEIDLSVYRNKIDMKKKLMEAGIRVPRFVTAEMLASTNSPKKLMSQIAAYVGFPLIVKPIDGMGALETYKICDQTALLAFIEDHRDELLSWNFEEFIQGNIFHCDTFFHEGEPVFVGVGKHVGSPLAYVNGQTRCTIVVEPESDEWHQIKAFNEKVLESPAVSQL</sequence>